<dbReference type="InterPro" id="IPR036388">
    <property type="entry name" value="WH-like_DNA-bd_sf"/>
</dbReference>
<keyword evidence="6" id="KW-1185">Reference proteome</keyword>
<reference evidence="5 6" key="1">
    <citation type="submission" date="2020-08" db="EMBL/GenBank/DDBJ databases">
        <title>Genomic Encyclopedia of Type Strains, Phase IV (KMG-IV): sequencing the most valuable type-strain genomes for metagenomic binning, comparative biology and taxonomic classification.</title>
        <authorList>
            <person name="Goeker M."/>
        </authorList>
    </citation>
    <scope>NUCLEOTIDE SEQUENCE [LARGE SCALE GENOMIC DNA]</scope>
    <source>
        <strain evidence="5 6">DSM 15867</strain>
    </source>
</reference>
<dbReference type="Gene3D" id="1.10.10.10">
    <property type="entry name" value="Winged helix-like DNA-binding domain superfamily/Winged helix DNA-binding domain"/>
    <property type="match status" value="1"/>
</dbReference>
<evidence type="ECO:0000259" key="4">
    <source>
        <dbReference type="PROSITE" id="PS50995"/>
    </source>
</evidence>
<organism evidence="5 6">
    <name type="scientific">Sphingomonas abaci</name>
    <dbReference type="NCBI Taxonomy" id="237611"/>
    <lineage>
        <taxon>Bacteria</taxon>
        <taxon>Pseudomonadati</taxon>
        <taxon>Pseudomonadota</taxon>
        <taxon>Alphaproteobacteria</taxon>
        <taxon>Sphingomonadales</taxon>
        <taxon>Sphingomonadaceae</taxon>
        <taxon>Sphingomonas</taxon>
    </lineage>
</organism>
<dbReference type="PANTHER" id="PTHR33164">
    <property type="entry name" value="TRANSCRIPTIONAL REGULATOR, MARR FAMILY"/>
    <property type="match status" value="1"/>
</dbReference>
<dbReference type="GO" id="GO:0006950">
    <property type="term" value="P:response to stress"/>
    <property type="evidence" value="ECO:0007669"/>
    <property type="project" value="TreeGrafter"/>
</dbReference>
<sequence length="157" mass="17773">MNLYDDDESFRPNNSIGYLIRRIHVMGAQLIEPIFAREGITGTQWSSLAMILLTEANTCVALARDMGYDKGAMTRVVDQLEERGLLRRARDEGDRRQINLTLTDEGRAIALRCKRQVQLCWNAALADWDREELDRLIGGLQRLKTTFETAVNEGGCA</sequence>
<dbReference type="SMART" id="SM00347">
    <property type="entry name" value="HTH_MARR"/>
    <property type="match status" value="1"/>
</dbReference>
<dbReference type="InterPro" id="IPR000835">
    <property type="entry name" value="HTH_MarR-typ"/>
</dbReference>
<dbReference type="GO" id="GO:0003677">
    <property type="term" value="F:DNA binding"/>
    <property type="evidence" value="ECO:0007669"/>
    <property type="project" value="UniProtKB-KW"/>
</dbReference>
<keyword evidence="2 5" id="KW-0238">DNA-binding</keyword>
<protein>
    <submittedName>
        <fullName evidence="5">DNA-binding MarR family transcriptional regulator</fullName>
    </submittedName>
</protein>
<gene>
    <name evidence="5" type="ORF">GGQ96_001323</name>
</gene>
<dbReference type="SUPFAM" id="SSF46785">
    <property type="entry name" value="Winged helix' DNA-binding domain"/>
    <property type="match status" value="1"/>
</dbReference>
<evidence type="ECO:0000313" key="5">
    <source>
        <dbReference type="EMBL" id="MBB4617203.1"/>
    </source>
</evidence>
<evidence type="ECO:0000256" key="2">
    <source>
        <dbReference type="ARBA" id="ARBA00023125"/>
    </source>
</evidence>
<keyword evidence="3" id="KW-0804">Transcription</keyword>
<dbReference type="EMBL" id="JACHNY010000002">
    <property type="protein sequence ID" value="MBB4617203.1"/>
    <property type="molecule type" value="Genomic_DNA"/>
</dbReference>
<keyword evidence="1" id="KW-0805">Transcription regulation</keyword>
<proteinExistence type="predicted"/>
<dbReference type="InterPro" id="IPR039422">
    <property type="entry name" value="MarR/SlyA-like"/>
</dbReference>
<dbReference type="PRINTS" id="PR00598">
    <property type="entry name" value="HTHMARR"/>
</dbReference>
<evidence type="ECO:0000256" key="1">
    <source>
        <dbReference type="ARBA" id="ARBA00023015"/>
    </source>
</evidence>
<name>A0A7W7AHN6_9SPHN</name>
<dbReference type="GO" id="GO:0003700">
    <property type="term" value="F:DNA-binding transcription factor activity"/>
    <property type="evidence" value="ECO:0007669"/>
    <property type="project" value="InterPro"/>
</dbReference>
<comment type="caution">
    <text evidence="5">The sequence shown here is derived from an EMBL/GenBank/DDBJ whole genome shotgun (WGS) entry which is preliminary data.</text>
</comment>
<dbReference type="Pfam" id="PF01047">
    <property type="entry name" value="MarR"/>
    <property type="match status" value="1"/>
</dbReference>
<dbReference type="Proteomes" id="UP000574769">
    <property type="component" value="Unassembled WGS sequence"/>
</dbReference>
<dbReference type="AlphaFoldDB" id="A0A7W7AHN6"/>
<dbReference type="InterPro" id="IPR036390">
    <property type="entry name" value="WH_DNA-bd_sf"/>
</dbReference>
<feature type="domain" description="HTH marR-type" evidence="4">
    <location>
        <begin position="13"/>
        <end position="145"/>
    </location>
</feature>
<dbReference type="PROSITE" id="PS01117">
    <property type="entry name" value="HTH_MARR_1"/>
    <property type="match status" value="1"/>
</dbReference>
<dbReference type="RefSeq" id="WP_184112814.1">
    <property type="nucleotide sequence ID" value="NZ_JACHNY010000002.1"/>
</dbReference>
<dbReference type="PANTHER" id="PTHR33164:SF89">
    <property type="entry name" value="MARR FAMILY REGULATORY PROTEIN"/>
    <property type="match status" value="1"/>
</dbReference>
<evidence type="ECO:0000256" key="3">
    <source>
        <dbReference type="ARBA" id="ARBA00023163"/>
    </source>
</evidence>
<evidence type="ECO:0000313" key="6">
    <source>
        <dbReference type="Proteomes" id="UP000574769"/>
    </source>
</evidence>
<accession>A0A7W7AHN6</accession>
<dbReference type="PROSITE" id="PS50995">
    <property type="entry name" value="HTH_MARR_2"/>
    <property type="match status" value="1"/>
</dbReference>
<dbReference type="InterPro" id="IPR023187">
    <property type="entry name" value="Tscrpt_reg_MarR-type_CS"/>
</dbReference>